<comment type="cofactor">
    <cofactor evidence="1">
        <name>FAD</name>
        <dbReference type="ChEBI" id="CHEBI:57692"/>
    </cofactor>
</comment>
<dbReference type="PANTHER" id="PTHR42973:SF39">
    <property type="entry name" value="FAD-BINDING PCMH-TYPE DOMAIN-CONTAINING PROTEIN"/>
    <property type="match status" value="1"/>
</dbReference>
<evidence type="ECO:0000313" key="8">
    <source>
        <dbReference type="EMBL" id="OJJ31309.1"/>
    </source>
</evidence>
<keyword evidence="5" id="KW-0560">Oxidoreductase</keyword>
<evidence type="ECO:0000256" key="6">
    <source>
        <dbReference type="SAM" id="MobiDB-lite"/>
    </source>
</evidence>
<dbReference type="Gene3D" id="3.30.465.10">
    <property type="match status" value="2"/>
</dbReference>
<evidence type="ECO:0000313" key="9">
    <source>
        <dbReference type="Proteomes" id="UP000184383"/>
    </source>
</evidence>
<dbReference type="OrthoDB" id="407275at2759"/>
<dbReference type="InterPro" id="IPR050416">
    <property type="entry name" value="FAD-linked_Oxidoreductase"/>
</dbReference>
<dbReference type="InterPro" id="IPR006094">
    <property type="entry name" value="Oxid_FAD_bind_N"/>
</dbReference>
<dbReference type="SUPFAM" id="SSF56176">
    <property type="entry name" value="FAD-binding/transporter-associated domain-like"/>
    <property type="match status" value="1"/>
</dbReference>
<keyword evidence="9" id="KW-1185">Reference proteome</keyword>
<evidence type="ECO:0000256" key="3">
    <source>
        <dbReference type="ARBA" id="ARBA00022630"/>
    </source>
</evidence>
<dbReference type="AlphaFoldDB" id="A0A1L9R8S6"/>
<feature type="domain" description="FAD-binding PCMH-type" evidence="7">
    <location>
        <begin position="35"/>
        <end position="221"/>
    </location>
</feature>
<dbReference type="InterPro" id="IPR016169">
    <property type="entry name" value="FAD-bd_PCMH_sub2"/>
</dbReference>
<dbReference type="GO" id="GO:0016491">
    <property type="term" value="F:oxidoreductase activity"/>
    <property type="evidence" value="ECO:0007669"/>
    <property type="project" value="UniProtKB-KW"/>
</dbReference>
<sequence length="595" mass="66526">MDELIRNLKSRRIAVYTAGELEYERSVANANLLFRYARPDCVVQPDSAWQIQKIVQEVKKVNEAKSQGISIVVKNGGHSYAGFSTSDRGSISLDLVKMNHVEIDKESMTATIEGGAVWAHAYRQLVNNHMDGYVINGGRCPSVGVSGFILGGGLSPFTRTFGMGCDGLKEATIVLADGRLITVGENDDATTNEGKLFWALRGAGGGNFGVVVEVKLSIYRLREIEKPSDDGTGVISGRYTWSPKPSEKDMTEFMETMKKFYITPWPNSMTIDSTWICRLGYKDGELEVRFPVYFNGIKEDFDQIINEHIGEKHHLSKKLTRRCWQDKSTRFLHENLVSQWSEETQKALPSNASYRIFTSLCFKADQRDDEGNNIFVRITETLRKEMAAFRQKFVGEEGTLQVTFIHAGGKATGPASNATAFPWREAVYHAYIQMEWTDKWLELDMRGFCQRLKEELKPFSIEKGAAFINFPDGDLPPGQHESVYYGNNRHDLQRVKQIWDKDNFFKWKQGVGLPPTSQTPAATAGKKDDDPAAPQGDSALDSQVLTDKLAKEQWEKFDPSTALELAASLPFFPLGWALIPGLVAGLKSARLAGGE</sequence>
<evidence type="ECO:0000259" key="7">
    <source>
        <dbReference type="PROSITE" id="PS51387"/>
    </source>
</evidence>
<dbReference type="PANTHER" id="PTHR42973">
    <property type="entry name" value="BINDING OXIDOREDUCTASE, PUTATIVE (AFU_ORTHOLOGUE AFUA_1G17690)-RELATED"/>
    <property type="match status" value="1"/>
</dbReference>
<comment type="similarity">
    <text evidence="2">Belongs to the oxygen-dependent FAD-linked oxidoreductase family.</text>
</comment>
<proteinExistence type="inferred from homology"/>
<dbReference type="Gene3D" id="3.40.462.20">
    <property type="match status" value="1"/>
</dbReference>
<dbReference type="PROSITE" id="PS51387">
    <property type="entry name" value="FAD_PCMH"/>
    <property type="match status" value="1"/>
</dbReference>
<dbReference type="InterPro" id="IPR036318">
    <property type="entry name" value="FAD-bd_PCMH-like_sf"/>
</dbReference>
<evidence type="ECO:0000256" key="5">
    <source>
        <dbReference type="ARBA" id="ARBA00023002"/>
    </source>
</evidence>
<evidence type="ECO:0000256" key="1">
    <source>
        <dbReference type="ARBA" id="ARBA00001974"/>
    </source>
</evidence>
<dbReference type="InterPro" id="IPR016166">
    <property type="entry name" value="FAD-bd_PCMH"/>
</dbReference>
<dbReference type="EMBL" id="KV878216">
    <property type="protein sequence ID" value="OJJ31309.1"/>
    <property type="molecule type" value="Genomic_DNA"/>
</dbReference>
<dbReference type="GeneID" id="63752328"/>
<dbReference type="Pfam" id="PF08031">
    <property type="entry name" value="BBE"/>
    <property type="match status" value="1"/>
</dbReference>
<dbReference type="RefSeq" id="XP_040684986.1">
    <property type="nucleotide sequence ID" value="XM_040836480.1"/>
</dbReference>
<organism evidence="8 9">
    <name type="scientific">Aspergillus wentii DTO 134E9</name>
    <dbReference type="NCBI Taxonomy" id="1073089"/>
    <lineage>
        <taxon>Eukaryota</taxon>
        <taxon>Fungi</taxon>
        <taxon>Dikarya</taxon>
        <taxon>Ascomycota</taxon>
        <taxon>Pezizomycotina</taxon>
        <taxon>Eurotiomycetes</taxon>
        <taxon>Eurotiomycetidae</taxon>
        <taxon>Eurotiales</taxon>
        <taxon>Aspergillaceae</taxon>
        <taxon>Aspergillus</taxon>
        <taxon>Aspergillus subgen. Cremei</taxon>
    </lineage>
</organism>
<feature type="region of interest" description="Disordered" evidence="6">
    <location>
        <begin position="510"/>
        <end position="538"/>
    </location>
</feature>
<keyword evidence="4" id="KW-0274">FAD</keyword>
<keyword evidence="3" id="KW-0285">Flavoprotein</keyword>
<reference evidence="9" key="1">
    <citation type="journal article" date="2017" name="Genome Biol.">
        <title>Comparative genomics reveals high biological diversity and specific adaptations in the industrially and medically important fungal genus Aspergillus.</title>
        <authorList>
            <person name="de Vries R.P."/>
            <person name="Riley R."/>
            <person name="Wiebenga A."/>
            <person name="Aguilar-Osorio G."/>
            <person name="Amillis S."/>
            <person name="Uchima C.A."/>
            <person name="Anderluh G."/>
            <person name="Asadollahi M."/>
            <person name="Askin M."/>
            <person name="Barry K."/>
            <person name="Battaglia E."/>
            <person name="Bayram O."/>
            <person name="Benocci T."/>
            <person name="Braus-Stromeyer S.A."/>
            <person name="Caldana C."/>
            <person name="Canovas D."/>
            <person name="Cerqueira G.C."/>
            <person name="Chen F."/>
            <person name="Chen W."/>
            <person name="Choi C."/>
            <person name="Clum A."/>
            <person name="Dos Santos R.A."/>
            <person name="Damasio A.R."/>
            <person name="Diallinas G."/>
            <person name="Emri T."/>
            <person name="Fekete E."/>
            <person name="Flipphi M."/>
            <person name="Freyberg S."/>
            <person name="Gallo A."/>
            <person name="Gournas C."/>
            <person name="Habgood R."/>
            <person name="Hainaut M."/>
            <person name="Harispe M.L."/>
            <person name="Henrissat B."/>
            <person name="Hilden K.S."/>
            <person name="Hope R."/>
            <person name="Hossain A."/>
            <person name="Karabika E."/>
            <person name="Karaffa L."/>
            <person name="Karanyi Z."/>
            <person name="Krasevec N."/>
            <person name="Kuo A."/>
            <person name="Kusch H."/>
            <person name="LaButti K."/>
            <person name="Lagendijk E.L."/>
            <person name="Lapidus A."/>
            <person name="Levasseur A."/>
            <person name="Lindquist E."/>
            <person name="Lipzen A."/>
            <person name="Logrieco A.F."/>
            <person name="MacCabe A."/>
            <person name="Maekelae M.R."/>
            <person name="Malavazi I."/>
            <person name="Melin P."/>
            <person name="Meyer V."/>
            <person name="Mielnichuk N."/>
            <person name="Miskei M."/>
            <person name="Molnar A.P."/>
            <person name="Mule G."/>
            <person name="Ngan C.Y."/>
            <person name="Orejas M."/>
            <person name="Orosz E."/>
            <person name="Ouedraogo J.P."/>
            <person name="Overkamp K.M."/>
            <person name="Park H.-S."/>
            <person name="Perrone G."/>
            <person name="Piumi F."/>
            <person name="Punt P.J."/>
            <person name="Ram A.F."/>
            <person name="Ramon A."/>
            <person name="Rauscher S."/>
            <person name="Record E."/>
            <person name="Riano-Pachon D.M."/>
            <person name="Robert V."/>
            <person name="Roehrig J."/>
            <person name="Ruller R."/>
            <person name="Salamov A."/>
            <person name="Salih N.S."/>
            <person name="Samson R.A."/>
            <person name="Sandor E."/>
            <person name="Sanguinetti M."/>
            <person name="Schuetze T."/>
            <person name="Sepcic K."/>
            <person name="Shelest E."/>
            <person name="Sherlock G."/>
            <person name="Sophianopoulou V."/>
            <person name="Squina F.M."/>
            <person name="Sun H."/>
            <person name="Susca A."/>
            <person name="Todd R.B."/>
            <person name="Tsang A."/>
            <person name="Unkles S.E."/>
            <person name="van de Wiele N."/>
            <person name="van Rossen-Uffink D."/>
            <person name="Oliveira J.V."/>
            <person name="Vesth T.C."/>
            <person name="Visser J."/>
            <person name="Yu J.-H."/>
            <person name="Zhou M."/>
            <person name="Andersen M.R."/>
            <person name="Archer D.B."/>
            <person name="Baker S.E."/>
            <person name="Benoit I."/>
            <person name="Brakhage A.A."/>
            <person name="Braus G.H."/>
            <person name="Fischer R."/>
            <person name="Frisvad J.C."/>
            <person name="Goldman G.H."/>
            <person name="Houbraken J."/>
            <person name="Oakley B."/>
            <person name="Pocsi I."/>
            <person name="Scazzocchio C."/>
            <person name="Seiboth B."/>
            <person name="vanKuyk P.A."/>
            <person name="Wortman J."/>
            <person name="Dyer P.S."/>
            <person name="Grigoriev I.V."/>
        </authorList>
    </citation>
    <scope>NUCLEOTIDE SEQUENCE [LARGE SCALE GENOMIC DNA]</scope>
    <source>
        <strain evidence="9">DTO 134E9</strain>
    </source>
</reference>
<dbReference type="InterPro" id="IPR012951">
    <property type="entry name" value="BBE"/>
</dbReference>
<gene>
    <name evidence="8" type="ORF">ASPWEDRAFT_45261</name>
</gene>
<dbReference type="Pfam" id="PF01565">
    <property type="entry name" value="FAD_binding_4"/>
    <property type="match status" value="1"/>
</dbReference>
<protein>
    <recommendedName>
        <fullName evidence="7">FAD-binding PCMH-type domain-containing protein</fullName>
    </recommendedName>
</protein>
<evidence type="ECO:0000256" key="2">
    <source>
        <dbReference type="ARBA" id="ARBA00005466"/>
    </source>
</evidence>
<dbReference type="Proteomes" id="UP000184383">
    <property type="component" value="Unassembled WGS sequence"/>
</dbReference>
<dbReference type="VEuPathDB" id="FungiDB:ASPWEDRAFT_45261"/>
<dbReference type="GO" id="GO:0071949">
    <property type="term" value="F:FAD binding"/>
    <property type="evidence" value="ECO:0007669"/>
    <property type="project" value="InterPro"/>
</dbReference>
<evidence type="ECO:0000256" key="4">
    <source>
        <dbReference type="ARBA" id="ARBA00022827"/>
    </source>
</evidence>
<dbReference type="STRING" id="1073089.A0A1L9R8S6"/>
<accession>A0A1L9R8S6</accession>
<name>A0A1L9R8S6_ASPWE</name>